<dbReference type="Gene3D" id="2.60.220.10">
    <property type="entry name" value="Polysaccharide lyase family 8-like, C-terminal"/>
    <property type="match status" value="1"/>
</dbReference>
<dbReference type="AlphaFoldDB" id="A0A919EDI9"/>
<evidence type="ECO:0000313" key="9">
    <source>
        <dbReference type="Proteomes" id="UP000638313"/>
    </source>
</evidence>
<proteinExistence type="inferred from homology"/>
<keyword evidence="3 8" id="KW-0456">Lyase</keyword>
<feature type="domain" description="Polysaccharide lyase 8 N-terminal alpha-helical" evidence="7">
    <location>
        <begin position="42"/>
        <end position="364"/>
    </location>
</feature>
<feature type="domain" description="Polysaccharide lyase family 8 C-terminal" evidence="6">
    <location>
        <begin position="682"/>
        <end position="745"/>
    </location>
</feature>
<dbReference type="InterPro" id="IPR011013">
    <property type="entry name" value="Gal_mutarotase_sf_dom"/>
</dbReference>
<comment type="similarity">
    <text evidence="1">Belongs to the polysaccharide lyase 8 family.</text>
</comment>
<dbReference type="CDD" id="cd01083">
    <property type="entry name" value="GAG_Lyase"/>
    <property type="match status" value="1"/>
</dbReference>
<dbReference type="InterPro" id="IPR004103">
    <property type="entry name" value="Lyase_8_C"/>
</dbReference>
<dbReference type="InterPro" id="IPR011071">
    <property type="entry name" value="Lyase_8-like_C"/>
</dbReference>
<dbReference type="GO" id="GO:0005576">
    <property type="term" value="C:extracellular region"/>
    <property type="evidence" value="ECO:0007669"/>
    <property type="project" value="InterPro"/>
</dbReference>
<dbReference type="InterPro" id="IPR014718">
    <property type="entry name" value="GH-type_carb-bd"/>
</dbReference>
<evidence type="ECO:0000259" key="7">
    <source>
        <dbReference type="Pfam" id="PF08124"/>
    </source>
</evidence>
<dbReference type="Gene3D" id="1.50.10.100">
    <property type="entry name" value="Chondroitin AC/alginate lyase"/>
    <property type="match status" value="1"/>
</dbReference>
<keyword evidence="2" id="KW-0732">Signal</keyword>
<name>A0A919EDI9_9ACTN</name>
<dbReference type="Proteomes" id="UP000638313">
    <property type="component" value="Unassembled WGS sequence"/>
</dbReference>
<feature type="active site" evidence="4">
    <location>
        <position position="315"/>
    </location>
</feature>
<dbReference type="InterPro" id="IPR008929">
    <property type="entry name" value="Chondroitin_lyas"/>
</dbReference>
<dbReference type="PANTHER" id="PTHR38481">
    <property type="entry name" value="HYALURONATE LYASE"/>
    <property type="match status" value="1"/>
</dbReference>
<dbReference type="InterPro" id="IPR038970">
    <property type="entry name" value="Lyase_8"/>
</dbReference>
<feature type="domain" description="Polysaccharide lyase family 8 central" evidence="5">
    <location>
        <begin position="406"/>
        <end position="666"/>
    </location>
</feature>
<dbReference type="GO" id="GO:0005975">
    <property type="term" value="P:carbohydrate metabolic process"/>
    <property type="evidence" value="ECO:0007669"/>
    <property type="project" value="InterPro"/>
</dbReference>
<dbReference type="Pfam" id="PF02278">
    <property type="entry name" value="Lyase_8"/>
    <property type="match status" value="1"/>
</dbReference>
<dbReference type="InterPro" id="IPR006311">
    <property type="entry name" value="TAT_signal"/>
</dbReference>
<sequence length="792" mass="83380">MATTWTRRTFLTATMGAFGATGAGGAAFAEGDEPHTALRNRWRTLTLGTGFDPAAEPCAGRLRRVGELARAHRAAMRPTAGGLWPDVPFDPPAGITLSLGRLHTMAEAYAQPGTGLTGEAGLATDVLAGLDHVHDRVYHAGATPHGNWWEWQIGSPRLLLDVLTLLHDEAGTARRGRLLAAVGHFVPDSALGAYTGTSTGANRVDLCRVAALHGVLGAVPARIALARDALSPVFAYVTRGDGLYADGSFVQHSSVAYTGTYGCVLLDGLARLFALLRGSPWEVTDPARQHVFDSVEHAYAPFLHDGLVMDCVSGRAVSRGVQSNDTLGVVQSDHQRGHALMAAITLLAEAASPAERDRWHALVRGWAARDETGPVAADPQFGVADLARLIAVTGGPGPVAQEPAGHRFFPAMDRAVHRRPGWAASLAMASDRITYYENGNGENPRGWHTGAGMVSWWHPGGGDQYSDAFWPTADPYRMPGTTVSATPLADNEGGGWGAPRPDVRWVGGVTDGMYAVTGQHLKGLGSTLEARKAWFWLDDGVLCLGAGITAVDGTDVDTVVDHRNLGATSAHGTPALTVDGEKQPARDGWAGSWESARWAHLAGHGGWVFPGGAPLEALRETRTGAWRDINAGGSPAPLTRRRLTLTVPHGTDPDGEAYAYLLMPGAPRGAVAARAADPGWATVLANDTGRQAVHVPSLGLTAAVFWAPGTAGPLTVTAPAAVLVRRTGRTATVHLSEPPRTGAPVDVTWHRPVARVTDRDPSVAVLGTGPVLRLRIDPGTLCAAHHCTVDLR</sequence>
<organism evidence="8 9">
    <name type="scientific">Streptomyces mashuensis</name>
    <dbReference type="NCBI Taxonomy" id="33904"/>
    <lineage>
        <taxon>Bacteria</taxon>
        <taxon>Bacillati</taxon>
        <taxon>Actinomycetota</taxon>
        <taxon>Actinomycetes</taxon>
        <taxon>Kitasatosporales</taxon>
        <taxon>Streptomycetaceae</taxon>
        <taxon>Streptomyces</taxon>
    </lineage>
</organism>
<dbReference type="PROSITE" id="PS51318">
    <property type="entry name" value="TAT"/>
    <property type="match status" value="1"/>
</dbReference>
<dbReference type="SUPFAM" id="SSF48230">
    <property type="entry name" value="Chondroitin AC/alginate lyase"/>
    <property type="match status" value="1"/>
</dbReference>
<comment type="caution">
    <text evidence="8">The sequence shown here is derived from an EMBL/GenBank/DDBJ whole genome shotgun (WGS) entry which is preliminary data.</text>
</comment>
<dbReference type="PANTHER" id="PTHR38481:SF1">
    <property type="entry name" value="HYALURONATE LYASE"/>
    <property type="match status" value="1"/>
</dbReference>
<accession>A0A919EDI9</accession>
<evidence type="ECO:0000256" key="4">
    <source>
        <dbReference type="PIRSR" id="PIRSR638970-1"/>
    </source>
</evidence>
<dbReference type="Pfam" id="PF08124">
    <property type="entry name" value="Lyase_8_N"/>
    <property type="match status" value="1"/>
</dbReference>
<dbReference type="GO" id="GO:0016837">
    <property type="term" value="F:carbon-oxygen lyase activity, acting on polysaccharides"/>
    <property type="evidence" value="ECO:0007669"/>
    <property type="project" value="UniProtKB-ARBA"/>
</dbReference>
<dbReference type="EMBL" id="BNBD01000006">
    <property type="protein sequence ID" value="GHF49756.1"/>
    <property type="molecule type" value="Genomic_DNA"/>
</dbReference>
<gene>
    <name evidence="8" type="ORF">GCM10010218_33960</name>
</gene>
<dbReference type="GO" id="GO:0030246">
    <property type="term" value="F:carbohydrate binding"/>
    <property type="evidence" value="ECO:0007669"/>
    <property type="project" value="InterPro"/>
</dbReference>
<evidence type="ECO:0000313" key="8">
    <source>
        <dbReference type="EMBL" id="GHF49756.1"/>
    </source>
</evidence>
<evidence type="ECO:0000256" key="2">
    <source>
        <dbReference type="ARBA" id="ARBA00022729"/>
    </source>
</evidence>
<evidence type="ECO:0000259" key="6">
    <source>
        <dbReference type="Pfam" id="PF02884"/>
    </source>
</evidence>
<dbReference type="SUPFAM" id="SSF74650">
    <property type="entry name" value="Galactose mutarotase-like"/>
    <property type="match status" value="1"/>
</dbReference>
<protein>
    <submittedName>
        <fullName evidence="8">Lyase</fullName>
    </submittedName>
</protein>
<evidence type="ECO:0000256" key="3">
    <source>
        <dbReference type="ARBA" id="ARBA00023239"/>
    </source>
</evidence>
<dbReference type="InterPro" id="IPR003159">
    <property type="entry name" value="Lyase_8_central_dom"/>
</dbReference>
<dbReference type="SUPFAM" id="SSF49863">
    <property type="entry name" value="Hyaluronate lyase-like, C-terminal domain"/>
    <property type="match status" value="1"/>
</dbReference>
<evidence type="ECO:0000259" key="5">
    <source>
        <dbReference type="Pfam" id="PF02278"/>
    </source>
</evidence>
<reference evidence="8" key="2">
    <citation type="submission" date="2020-09" db="EMBL/GenBank/DDBJ databases">
        <authorList>
            <person name="Sun Q."/>
            <person name="Ohkuma M."/>
        </authorList>
    </citation>
    <scope>NUCLEOTIDE SEQUENCE</scope>
    <source>
        <strain evidence="8">JCM 4059</strain>
    </source>
</reference>
<reference evidence="8" key="1">
    <citation type="journal article" date="2014" name="Int. J. Syst. Evol. Microbiol.">
        <title>Complete genome sequence of Corynebacterium casei LMG S-19264T (=DSM 44701T), isolated from a smear-ripened cheese.</title>
        <authorList>
            <consortium name="US DOE Joint Genome Institute (JGI-PGF)"/>
            <person name="Walter F."/>
            <person name="Albersmeier A."/>
            <person name="Kalinowski J."/>
            <person name="Ruckert C."/>
        </authorList>
    </citation>
    <scope>NUCLEOTIDE SEQUENCE</scope>
    <source>
        <strain evidence="8">JCM 4059</strain>
    </source>
</reference>
<evidence type="ECO:0000256" key="1">
    <source>
        <dbReference type="ARBA" id="ARBA00006699"/>
    </source>
</evidence>
<dbReference type="Gene3D" id="2.70.98.10">
    <property type="match status" value="1"/>
</dbReference>
<feature type="active site" evidence="4">
    <location>
        <position position="261"/>
    </location>
</feature>
<dbReference type="InterPro" id="IPR012970">
    <property type="entry name" value="Lyase_8_alpha_N"/>
</dbReference>
<feature type="active site" evidence="4">
    <location>
        <position position="252"/>
    </location>
</feature>
<keyword evidence="9" id="KW-1185">Reference proteome</keyword>
<dbReference type="Pfam" id="PF02884">
    <property type="entry name" value="Lyase_8_C"/>
    <property type="match status" value="1"/>
</dbReference>